<keyword evidence="3" id="KW-1185">Reference proteome</keyword>
<comment type="caution">
    <text evidence="2">The sequence shown here is derived from an EMBL/GenBank/DDBJ whole genome shotgun (WGS) entry which is preliminary data.</text>
</comment>
<reference evidence="2 3" key="1">
    <citation type="submission" date="2018-03" db="EMBL/GenBank/DDBJ databases">
        <title>Genomic Encyclopedia of Type Strains, Phase III (KMG-III): the genomes of soil and plant-associated and newly described type strains.</title>
        <authorList>
            <person name="Whitman W."/>
        </authorList>
    </citation>
    <scope>NUCLEOTIDE SEQUENCE [LARGE SCALE GENOMIC DNA]</scope>
    <source>
        <strain evidence="2 3">CGMCC 4.7097</strain>
    </source>
</reference>
<evidence type="ECO:0000259" key="1">
    <source>
        <dbReference type="Pfam" id="PF04248"/>
    </source>
</evidence>
<sequence length="95" mass="10633">MAIARWNGEIIAESEKTEMVEGNHYFPAESVHAQYLRPSDTTSVCPWKGTASYYTLHVNGEDNPDAAWYYPEPKDAAANIKGHVAFWNGVEVSEN</sequence>
<gene>
    <name evidence="2" type="ORF">B0I31_10595</name>
</gene>
<dbReference type="RefSeq" id="WP_106616059.1">
    <property type="nucleotide sequence ID" value="NZ_PYAX01000005.1"/>
</dbReference>
<dbReference type="AlphaFoldDB" id="A0A2P8I9I7"/>
<name>A0A2P8I9I7_SACCR</name>
<evidence type="ECO:0000313" key="3">
    <source>
        <dbReference type="Proteomes" id="UP000241118"/>
    </source>
</evidence>
<organism evidence="2 3">
    <name type="scientific">Saccharothrix carnea</name>
    <dbReference type="NCBI Taxonomy" id="1280637"/>
    <lineage>
        <taxon>Bacteria</taxon>
        <taxon>Bacillati</taxon>
        <taxon>Actinomycetota</taxon>
        <taxon>Actinomycetes</taxon>
        <taxon>Pseudonocardiales</taxon>
        <taxon>Pseudonocardiaceae</taxon>
        <taxon>Saccharothrix</taxon>
    </lineage>
</organism>
<dbReference type="Pfam" id="PF04248">
    <property type="entry name" value="NTP_transf_9"/>
    <property type="match status" value="1"/>
</dbReference>
<evidence type="ECO:0000313" key="2">
    <source>
        <dbReference type="EMBL" id="PSL55138.1"/>
    </source>
</evidence>
<dbReference type="Proteomes" id="UP000241118">
    <property type="component" value="Unassembled WGS sequence"/>
</dbReference>
<dbReference type="PANTHER" id="PTHR34310">
    <property type="entry name" value="DUF427 DOMAIN PROTEIN (AFU_ORTHOLOGUE AFUA_3G02220)"/>
    <property type="match status" value="1"/>
</dbReference>
<feature type="domain" description="DUF427" evidence="1">
    <location>
        <begin position="4"/>
        <end position="88"/>
    </location>
</feature>
<accession>A0A2P8I9I7</accession>
<dbReference type="InterPro" id="IPR038694">
    <property type="entry name" value="DUF427_sf"/>
</dbReference>
<dbReference type="PANTHER" id="PTHR34310:SF5">
    <property type="entry name" value="DUF427 DOMAIN PROTEIN (AFU_ORTHOLOGUE AFUA_3G02220)"/>
    <property type="match status" value="1"/>
</dbReference>
<dbReference type="EMBL" id="PYAX01000005">
    <property type="protein sequence ID" value="PSL55138.1"/>
    <property type="molecule type" value="Genomic_DNA"/>
</dbReference>
<dbReference type="OrthoDB" id="285364at2"/>
<proteinExistence type="predicted"/>
<dbReference type="Gene3D" id="2.170.150.40">
    <property type="entry name" value="Domain of unknown function (DUF427)"/>
    <property type="match status" value="1"/>
</dbReference>
<dbReference type="InterPro" id="IPR007361">
    <property type="entry name" value="DUF427"/>
</dbReference>
<protein>
    <submittedName>
        <fullName evidence="2">Uncharacterized protein (DUF427 family)</fullName>
    </submittedName>
</protein>